<dbReference type="Gene3D" id="3.90.1580.10">
    <property type="entry name" value="paralog of FGE (formylglycine-generating enzyme)"/>
    <property type="match status" value="1"/>
</dbReference>
<comment type="caution">
    <text evidence="4">The sequence shown here is derived from an EMBL/GenBank/DDBJ whole genome shotgun (WGS) entry which is preliminary data.</text>
</comment>
<dbReference type="InterPro" id="IPR042095">
    <property type="entry name" value="SUMF_sf"/>
</dbReference>
<sequence length="239" mass="26162">MTALLRPAFFILCALALCGPAATQAQPTPAIEMVDIPAGSFLMGACVPASADKQRRARDEFMGRPPAQPACQPEEEAFGSASGPQHAVRVRAFQLGKTAVTLGQFKAWLRAAGRDDLLTEEFMQANRHGDQAPVVYVSWHDAQDYIRWLNQTWPQGGRWRLPSEAEWEYACRAGQPVRYCGSDDPGAVAWHADNSGRRIHPVAQKQPNAWGLKSLFAPRPQARKRGLGRPAALQILAGP</sequence>
<keyword evidence="5" id="KW-1185">Reference proteome</keyword>
<dbReference type="Pfam" id="PF03781">
    <property type="entry name" value="FGE-sulfatase"/>
    <property type="match status" value="1"/>
</dbReference>
<evidence type="ECO:0000313" key="4">
    <source>
        <dbReference type="EMBL" id="MDG9698706.1"/>
    </source>
</evidence>
<gene>
    <name evidence="4" type="ORF">QB898_03055</name>
</gene>
<evidence type="ECO:0000313" key="5">
    <source>
        <dbReference type="Proteomes" id="UP001237156"/>
    </source>
</evidence>
<feature type="signal peptide" evidence="2">
    <location>
        <begin position="1"/>
        <end position="25"/>
    </location>
</feature>
<evidence type="ECO:0000259" key="3">
    <source>
        <dbReference type="Pfam" id="PF03781"/>
    </source>
</evidence>
<dbReference type="PANTHER" id="PTHR23150:SF19">
    <property type="entry name" value="FORMYLGLYCINE-GENERATING ENZYME"/>
    <property type="match status" value="1"/>
</dbReference>
<dbReference type="InterPro" id="IPR005532">
    <property type="entry name" value="SUMF_dom"/>
</dbReference>
<dbReference type="EMBL" id="JARVII010000003">
    <property type="protein sequence ID" value="MDG9698706.1"/>
    <property type="molecule type" value="Genomic_DNA"/>
</dbReference>
<feature type="chain" id="PRO_5043846238" evidence="2">
    <location>
        <begin position="26"/>
        <end position="239"/>
    </location>
</feature>
<reference evidence="4 5" key="1">
    <citation type="submission" date="2023-04" db="EMBL/GenBank/DDBJ databases">
        <title>Ottowia paracancer sp. nov., isolated from human stomach.</title>
        <authorList>
            <person name="Song Y."/>
        </authorList>
    </citation>
    <scope>NUCLEOTIDE SEQUENCE [LARGE SCALE GENOMIC DNA]</scope>
    <source>
        <strain evidence="4 5">10c7w1</strain>
    </source>
</reference>
<evidence type="ECO:0000256" key="1">
    <source>
        <dbReference type="SAM" id="MobiDB-lite"/>
    </source>
</evidence>
<name>A0AAW6RKB4_9BURK</name>
<dbReference type="InterPro" id="IPR051043">
    <property type="entry name" value="Sulfatase_Mod_Factor_Kinase"/>
</dbReference>
<dbReference type="SUPFAM" id="SSF56436">
    <property type="entry name" value="C-type lectin-like"/>
    <property type="match status" value="1"/>
</dbReference>
<evidence type="ECO:0000256" key="2">
    <source>
        <dbReference type="SAM" id="SignalP"/>
    </source>
</evidence>
<accession>A0AAW6RKB4</accession>
<feature type="domain" description="Sulfatase-modifying factor enzyme-like" evidence="3">
    <location>
        <begin position="32"/>
        <end position="213"/>
    </location>
</feature>
<proteinExistence type="predicted"/>
<dbReference type="RefSeq" id="WP_279523730.1">
    <property type="nucleotide sequence ID" value="NZ_JARVII010000003.1"/>
</dbReference>
<feature type="region of interest" description="Disordered" evidence="1">
    <location>
        <begin position="54"/>
        <end position="81"/>
    </location>
</feature>
<dbReference type="Proteomes" id="UP001237156">
    <property type="component" value="Unassembled WGS sequence"/>
</dbReference>
<keyword evidence="2" id="KW-0732">Signal</keyword>
<protein>
    <submittedName>
        <fullName evidence="4">Formylglycine-generating enzyme family protein</fullName>
    </submittedName>
</protein>
<dbReference type="GO" id="GO:0120147">
    <property type="term" value="F:formylglycine-generating oxidase activity"/>
    <property type="evidence" value="ECO:0007669"/>
    <property type="project" value="TreeGrafter"/>
</dbReference>
<organism evidence="4 5">
    <name type="scientific">Ottowia cancrivicina</name>
    <dbReference type="NCBI Taxonomy" id="3040346"/>
    <lineage>
        <taxon>Bacteria</taxon>
        <taxon>Pseudomonadati</taxon>
        <taxon>Pseudomonadota</taxon>
        <taxon>Betaproteobacteria</taxon>
        <taxon>Burkholderiales</taxon>
        <taxon>Comamonadaceae</taxon>
        <taxon>Ottowia</taxon>
    </lineage>
</organism>
<dbReference type="PANTHER" id="PTHR23150">
    <property type="entry name" value="SULFATASE MODIFYING FACTOR 1, 2"/>
    <property type="match status" value="1"/>
</dbReference>
<dbReference type="AlphaFoldDB" id="A0AAW6RKB4"/>
<dbReference type="InterPro" id="IPR016187">
    <property type="entry name" value="CTDL_fold"/>
</dbReference>